<reference evidence="1" key="1">
    <citation type="journal article" date="2023" name="Int. J. Syst. Evol. Microbiol.">
        <title>Sinisalibacter aestuarii sp. nov., isolated from estuarine sediment of the Arakawa River.</title>
        <authorList>
            <person name="Arafat S.T."/>
            <person name="Hirano S."/>
            <person name="Sato A."/>
            <person name="Takeuchi K."/>
            <person name="Yasuda T."/>
            <person name="Terahara T."/>
            <person name="Hamada M."/>
            <person name="Kobayashi T."/>
        </authorList>
    </citation>
    <scope>NUCLEOTIDE SEQUENCE</scope>
    <source>
        <strain evidence="1">B-399</strain>
    </source>
</reference>
<dbReference type="EMBL" id="BROH01000005">
    <property type="protein sequence ID" value="GKY88268.1"/>
    <property type="molecule type" value="Genomic_DNA"/>
</dbReference>
<organism evidence="1 2">
    <name type="scientific">Sinisalibacter aestuarii</name>
    <dbReference type="NCBI Taxonomy" id="2949426"/>
    <lineage>
        <taxon>Bacteria</taxon>
        <taxon>Pseudomonadati</taxon>
        <taxon>Pseudomonadota</taxon>
        <taxon>Alphaproteobacteria</taxon>
        <taxon>Rhodobacterales</taxon>
        <taxon>Roseobacteraceae</taxon>
        <taxon>Sinisalibacter</taxon>
    </lineage>
</organism>
<dbReference type="InterPro" id="IPR043148">
    <property type="entry name" value="TagF_C"/>
</dbReference>
<evidence type="ECO:0000313" key="2">
    <source>
        <dbReference type="Proteomes" id="UP001144205"/>
    </source>
</evidence>
<accession>A0ABQ5LTH2</accession>
<sequence>MDGQIGVVGRAGGRGFRLGIDEVTTPAAAKSLNRTGRRAVIVHAGANWIGSVLDSSDGFWPKLVAELAHHGIDTRVVRARSKPAEALIDPTADHVHVVMGDIPGYGRNMLHVDQGHIPGFWYLDEVGVGWHSSVRLMQFCPERVNFGHAEYFFNGVSGWMLRENVSKAPQTERMPDHLEPAAAVIFAQDIEGLRNRAHFMTNEQMIRTAAEHDRSRLIYVKLHPRQSKASRRDLLSVAQDYQNVQVSEASVHDLIEKSRVVVTQNSSAGFEALMQKKTVVTCAKADYRHATLTAKNPGDLSDALDYGPDAMADFPFEKYFYWFLGRNLLEEAKDNFAERAVARIREKAFL</sequence>
<gene>
    <name evidence="1" type="ORF">STA1M1_21370</name>
</gene>
<protein>
    <recommendedName>
        <fullName evidence="3">Capsular biosynthesis protein</fullName>
    </recommendedName>
</protein>
<dbReference type="Proteomes" id="UP001144205">
    <property type="component" value="Unassembled WGS sequence"/>
</dbReference>
<dbReference type="RefSeq" id="WP_281842305.1">
    <property type="nucleotide sequence ID" value="NZ_BROH01000005.1"/>
</dbReference>
<dbReference type="Gene3D" id="3.40.50.12580">
    <property type="match status" value="1"/>
</dbReference>
<comment type="caution">
    <text evidence="1">The sequence shown here is derived from an EMBL/GenBank/DDBJ whole genome shotgun (WGS) entry which is preliminary data.</text>
</comment>
<keyword evidence="2" id="KW-1185">Reference proteome</keyword>
<dbReference type="Pfam" id="PF05159">
    <property type="entry name" value="Capsule_synth"/>
    <property type="match status" value="1"/>
</dbReference>
<evidence type="ECO:0008006" key="3">
    <source>
        <dbReference type="Google" id="ProtNLM"/>
    </source>
</evidence>
<name>A0ABQ5LTH2_9RHOB</name>
<dbReference type="InterPro" id="IPR007833">
    <property type="entry name" value="Capsule_polysaccharide_synth"/>
</dbReference>
<proteinExistence type="predicted"/>
<evidence type="ECO:0000313" key="1">
    <source>
        <dbReference type="EMBL" id="GKY88268.1"/>
    </source>
</evidence>